<sequence>MLTQKLTLAEERPHRLFSKASKSSSFAFPLSAQFNRLKRVANERAKQGESSATKISKNKDWMRWKSREEMSSATAESIVNTLKCLLTRVTFSLKLTLRATSASSNFKFQNQNQQLSLRHADVISADSKSTSRSYSNLLLTFLLKKSLRLNFPKLNATLKIQQEPQNLVINPKSIQLITKLNSQSSHVVVDAAGSSRISRTHFVVRFTRPSRTSPATSTPDLCALVAHRAATQACTSCTWGCQAMMCGDFAT</sequence>
<dbReference type="Proteomes" id="UP000250235">
    <property type="component" value="Unassembled WGS sequence"/>
</dbReference>
<dbReference type="AlphaFoldDB" id="A0A2Z7ATD7"/>
<dbReference type="EMBL" id="KV012554">
    <property type="protein sequence ID" value="KZV24656.1"/>
    <property type="molecule type" value="Genomic_DNA"/>
</dbReference>
<accession>A0A2Z7ATD7</accession>
<keyword evidence="2" id="KW-1185">Reference proteome</keyword>
<evidence type="ECO:0000313" key="1">
    <source>
        <dbReference type="EMBL" id="KZV24656.1"/>
    </source>
</evidence>
<reference evidence="1 2" key="1">
    <citation type="journal article" date="2015" name="Proc. Natl. Acad. Sci. U.S.A.">
        <title>The resurrection genome of Boea hygrometrica: A blueprint for survival of dehydration.</title>
        <authorList>
            <person name="Xiao L."/>
            <person name="Yang G."/>
            <person name="Zhang L."/>
            <person name="Yang X."/>
            <person name="Zhao S."/>
            <person name="Ji Z."/>
            <person name="Zhou Q."/>
            <person name="Hu M."/>
            <person name="Wang Y."/>
            <person name="Chen M."/>
            <person name="Xu Y."/>
            <person name="Jin H."/>
            <person name="Xiao X."/>
            <person name="Hu G."/>
            <person name="Bao F."/>
            <person name="Hu Y."/>
            <person name="Wan P."/>
            <person name="Li L."/>
            <person name="Deng X."/>
            <person name="Kuang T."/>
            <person name="Xiang C."/>
            <person name="Zhu J.K."/>
            <person name="Oliver M.J."/>
            <person name="He Y."/>
        </authorList>
    </citation>
    <scope>NUCLEOTIDE SEQUENCE [LARGE SCALE GENOMIC DNA]</scope>
    <source>
        <strain evidence="2">cv. XS01</strain>
    </source>
</reference>
<proteinExistence type="predicted"/>
<protein>
    <submittedName>
        <fullName evidence="1">Uncharacterized protein</fullName>
    </submittedName>
</protein>
<evidence type="ECO:0000313" key="2">
    <source>
        <dbReference type="Proteomes" id="UP000250235"/>
    </source>
</evidence>
<organism evidence="1 2">
    <name type="scientific">Dorcoceras hygrometricum</name>
    <dbReference type="NCBI Taxonomy" id="472368"/>
    <lineage>
        <taxon>Eukaryota</taxon>
        <taxon>Viridiplantae</taxon>
        <taxon>Streptophyta</taxon>
        <taxon>Embryophyta</taxon>
        <taxon>Tracheophyta</taxon>
        <taxon>Spermatophyta</taxon>
        <taxon>Magnoliopsida</taxon>
        <taxon>eudicotyledons</taxon>
        <taxon>Gunneridae</taxon>
        <taxon>Pentapetalae</taxon>
        <taxon>asterids</taxon>
        <taxon>lamiids</taxon>
        <taxon>Lamiales</taxon>
        <taxon>Gesneriaceae</taxon>
        <taxon>Didymocarpoideae</taxon>
        <taxon>Trichosporeae</taxon>
        <taxon>Loxocarpinae</taxon>
        <taxon>Dorcoceras</taxon>
    </lineage>
</organism>
<gene>
    <name evidence="1" type="ORF">F511_15035</name>
</gene>
<name>A0A2Z7ATD7_9LAMI</name>